<comment type="caution">
    <text evidence="2">The sequence shown here is derived from an EMBL/GenBank/DDBJ whole genome shotgun (WGS) entry which is preliminary data.</text>
</comment>
<feature type="region of interest" description="Disordered" evidence="1">
    <location>
        <begin position="1"/>
        <end position="24"/>
    </location>
</feature>
<reference evidence="2 3" key="1">
    <citation type="submission" date="2020-12" db="EMBL/GenBank/DDBJ databases">
        <title>Geomonas sp. Red421, isolated from paddy soil.</title>
        <authorList>
            <person name="Xu Z."/>
            <person name="Zhang Z."/>
            <person name="Masuda Y."/>
            <person name="Itoh H."/>
            <person name="Senoo K."/>
        </authorList>
    </citation>
    <scope>NUCLEOTIDE SEQUENCE [LARGE SCALE GENOMIC DNA]</scope>
    <source>
        <strain evidence="2 3">Red421</strain>
    </source>
</reference>
<protein>
    <recommendedName>
        <fullName evidence="4">DUF2274 domain-containing protein</fullName>
    </recommendedName>
</protein>
<dbReference type="EMBL" id="JAEMHL010000003">
    <property type="protein sequence ID" value="MBJ6749932.1"/>
    <property type="molecule type" value="Genomic_DNA"/>
</dbReference>
<evidence type="ECO:0000313" key="2">
    <source>
        <dbReference type="EMBL" id="MBJ6749932.1"/>
    </source>
</evidence>
<feature type="region of interest" description="Disordered" evidence="1">
    <location>
        <begin position="82"/>
        <end position="106"/>
    </location>
</feature>
<evidence type="ECO:0008006" key="4">
    <source>
        <dbReference type="Google" id="ProtNLM"/>
    </source>
</evidence>
<evidence type="ECO:0000313" key="3">
    <source>
        <dbReference type="Proteomes" id="UP000614714"/>
    </source>
</evidence>
<accession>A0ABS0YC90</accession>
<organism evidence="2 3">
    <name type="scientific">Geomonas anaerohicana</name>
    <dbReference type="NCBI Taxonomy" id="2798583"/>
    <lineage>
        <taxon>Bacteria</taxon>
        <taxon>Pseudomonadati</taxon>
        <taxon>Thermodesulfobacteriota</taxon>
        <taxon>Desulfuromonadia</taxon>
        <taxon>Geobacterales</taxon>
        <taxon>Geobacteraceae</taxon>
        <taxon>Geomonas</taxon>
    </lineage>
</organism>
<dbReference type="RefSeq" id="WP_199388477.1">
    <property type="nucleotide sequence ID" value="NZ_JAEMHL010000003.1"/>
</dbReference>
<gene>
    <name evidence="2" type="ORF">JFN91_06870</name>
</gene>
<keyword evidence="3" id="KW-1185">Reference proteome</keyword>
<sequence length="106" mass="12111">MKKNPAETTELRIRPLPTPPEKQKMSFKLPLPTLSKFEAYLAAYSDFYGVEPDRDFIVDRIFTSFFESDHAFNAYLKREVQPPEKKKDKKTALGGENAVLGESAQI</sequence>
<dbReference type="Proteomes" id="UP000614714">
    <property type="component" value="Unassembled WGS sequence"/>
</dbReference>
<proteinExistence type="predicted"/>
<evidence type="ECO:0000256" key="1">
    <source>
        <dbReference type="SAM" id="MobiDB-lite"/>
    </source>
</evidence>
<name>A0ABS0YC90_9BACT</name>